<evidence type="ECO:0000313" key="1">
    <source>
        <dbReference type="EMBL" id="AUH72628.1"/>
    </source>
</evidence>
<protein>
    <submittedName>
        <fullName evidence="1">Uncharacterized protein</fullName>
    </submittedName>
</protein>
<sequence length="93" mass="10210">MVDASWLTRGSLLKWEFTLPKTVAGFVVGQKLSELIGITGLEYIGALLGNVTIQKKIGISALHETAKNFAALYYVEKQFPGTINSRKIPINTE</sequence>
<evidence type="ECO:0000313" key="2">
    <source>
        <dbReference type="Proteomes" id="UP000234343"/>
    </source>
</evidence>
<gene>
    <name evidence="1" type="ORF">CAB17_11620</name>
</gene>
<keyword evidence="2" id="KW-1185">Reference proteome</keyword>
<dbReference type="RefSeq" id="WP_101900237.1">
    <property type="nucleotide sequence ID" value="NZ_CP025491.2"/>
</dbReference>
<dbReference type="EMBL" id="CP025491">
    <property type="protein sequence ID" value="AUH72628.1"/>
    <property type="molecule type" value="Genomic_DNA"/>
</dbReference>
<dbReference type="AlphaFoldDB" id="A0A2H5FM45"/>
<dbReference type="Proteomes" id="UP000234343">
    <property type="component" value="Chromosome"/>
</dbReference>
<proteinExistence type="predicted"/>
<organism evidence="1 2">
    <name type="scientific">Legionella sainthelensi</name>
    <dbReference type="NCBI Taxonomy" id="28087"/>
    <lineage>
        <taxon>Bacteria</taxon>
        <taxon>Pseudomonadati</taxon>
        <taxon>Pseudomonadota</taxon>
        <taxon>Gammaproteobacteria</taxon>
        <taxon>Legionellales</taxon>
        <taxon>Legionellaceae</taxon>
        <taxon>Legionella</taxon>
    </lineage>
</organism>
<name>A0A2H5FM45_9GAMM</name>
<dbReference type="KEGG" id="lsh:CAB17_11620"/>
<reference evidence="1 2" key="1">
    <citation type="submission" date="2017-12" db="EMBL/GenBank/DDBJ databases">
        <title>Legionella sainthelensi LA01-117, whole genome sequence of a clinical isolate from New Zealand.</title>
        <authorList>
            <person name="Cree S.L."/>
            <person name="Slow S."/>
            <person name="Kennedy M.A."/>
            <person name="Murdoch D.R."/>
            <person name="Biggs P.J."/>
            <person name="Anderson T."/>
        </authorList>
    </citation>
    <scope>NUCLEOTIDE SEQUENCE [LARGE SCALE GENOMIC DNA]</scope>
    <source>
        <strain evidence="1 2">LA01-117</strain>
    </source>
</reference>
<accession>A0A2H5FM45</accession>